<keyword evidence="1" id="KW-0349">Heme</keyword>
<dbReference type="InterPro" id="IPR004030">
    <property type="entry name" value="NOS_N"/>
</dbReference>
<feature type="region of interest" description="Disordered" evidence="5">
    <location>
        <begin position="1"/>
        <end position="107"/>
    </location>
</feature>
<dbReference type="SUPFAM" id="SSF56512">
    <property type="entry name" value="Nitric oxide (NO) synthase oxygenase domain"/>
    <property type="match status" value="1"/>
</dbReference>
<dbReference type="Proteomes" id="UP000295560">
    <property type="component" value="Unassembled WGS sequence"/>
</dbReference>
<feature type="domain" description="Nitric oxide synthase (NOS)" evidence="6">
    <location>
        <begin position="168"/>
        <end position="175"/>
    </location>
</feature>
<evidence type="ECO:0000259" key="6">
    <source>
        <dbReference type="PROSITE" id="PS60001"/>
    </source>
</evidence>
<dbReference type="GO" id="GO:0006809">
    <property type="term" value="P:nitric oxide biosynthetic process"/>
    <property type="evidence" value="ECO:0007669"/>
    <property type="project" value="InterPro"/>
</dbReference>
<dbReference type="Gene3D" id="3.90.1230.10">
    <property type="entry name" value="Nitric Oxide Synthase, Chain A, domain 3"/>
    <property type="match status" value="1"/>
</dbReference>
<dbReference type="InterPro" id="IPR050607">
    <property type="entry name" value="NOS"/>
</dbReference>
<protein>
    <submittedName>
        <fullName evidence="7">Nitric-oxide synthase</fullName>
    </submittedName>
</protein>
<comment type="caution">
    <text evidence="7">The sequence shown here is derived from an EMBL/GenBank/DDBJ whole genome shotgun (WGS) entry which is preliminary data.</text>
</comment>
<evidence type="ECO:0000313" key="8">
    <source>
        <dbReference type="Proteomes" id="UP000295560"/>
    </source>
</evidence>
<dbReference type="Pfam" id="PF02898">
    <property type="entry name" value="NO_synthase"/>
    <property type="match status" value="1"/>
</dbReference>
<proteinExistence type="predicted"/>
<dbReference type="Gene3D" id="3.90.340.10">
    <property type="entry name" value="Nitric Oxide Synthase, Chain A, domain 1"/>
    <property type="match status" value="1"/>
</dbReference>
<evidence type="ECO:0000313" key="7">
    <source>
        <dbReference type="EMBL" id="TCK27717.1"/>
    </source>
</evidence>
<feature type="compositionally biased region" description="Low complexity" evidence="5">
    <location>
        <begin position="37"/>
        <end position="63"/>
    </location>
</feature>
<dbReference type="PROSITE" id="PS60001">
    <property type="entry name" value="NOS"/>
    <property type="match status" value="1"/>
</dbReference>
<evidence type="ECO:0000256" key="5">
    <source>
        <dbReference type="SAM" id="MobiDB-lite"/>
    </source>
</evidence>
<keyword evidence="4" id="KW-0408">Iron</keyword>
<keyword evidence="3" id="KW-0560">Oxidoreductase</keyword>
<dbReference type="Gene3D" id="3.90.440.10">
    <property type="entry name" value="Nitric Oxide Synthase,Heme Domain,Chain A domain 2"/>
    <property type="match status" value="1"/>
</dbReference>
<evidence type="ECO:0000256" key="4">
    <source>
        <dbReference type="ARBA" id="ARBA00023004"/>
    </source>
</evidence>
<keyword evidence="2" id="KW-0479">Metal-binding</keyword>
<dbReference type="InterPro" id="IPR044940">
    <property type="entry name" value="NOS_dom_2"/>
</dbReference>
<reference evidence="7 8" key="1">
    <citation type="submission" date="2019-03" db="EMBL/GenBank/DDBJ databases">
        <title>Sequencing the genomes of 1000 actinobacteria strains.</title>
        <authorList>
            <person name="Klenk H.-P."/>
        </authorList>
    </citation>
    <scope>NUCLEOTIDE SEQUENCE [LARGE SCALE GENOMIC DNA]</scope>
    <source>
        <strain evidence="7 8">DSM 44969</strain>
    </source>
</reference>
<evidence type="ECO:0000256" key="3">
    <source>
        <dbReference type="ARBA" id="ARBA00023002"/>
    </source>
</evidence>
<dbReference type="InterPro" id="IPR044944">
    <property type="entry name" value="NOS_dom_3"/>
</dbReference>
<dbReference type="PANTHER" id="PTHR43410">
    <property type="entry name" value="NITRIC OXIDE SYNTHASE OXYGENASE"/>
    <property type="match status" value="1"/>
</dbReference>
<accession>A0A4R1HY52</accession>
<dbReference type="CDD" id="cd00575">
    <property type="entry name" value="NOS_oxygenase"/>
    <property type="match status" value="1"/>
</dbReference>
<keyword evidence="8" id="KW-1185">Reference proteome</keyword>
<dbReference type="PANTHER" id="PTHR43410:SF1">
    <property type="entry name" value="NITRIC OXIDE SYNTHASE"/>
    <property type="match status" value="1"/>
</dbReference>
<dbReference type="AlphaFoldDB" id="A0A4R1HY52"/>
<dbReference type="InterPro" id="IPR044943">
    <property type="entry name" value="NOS_dom_1"/>
</dbReference>
<evidence type="ECO:0000256" key="2">
    <source>
        <dbReference type="ARBA" id="ARBA00022723"/>
    </source>
</evidence>
<dbReference type="EMBL" id="SMFZ01000001">
    <property type="protein sequence ID" value="TCK27717.1"/>
    <property type="molecule type" value="Genomic_DNA"/>
</dbReference>
<dbReference type="GO" id="GO:0046872">
    <property type="term" value="F:metal ion binding"/>
    <property type="evidence" value="ECO:0007669"/>
    <property type="project" value="UniProtKB-KW"/>
</dbReference>
<feature type="compositionally biased region" description="Basic and acidic residues" evidence="5">
    <location>
        <begin position="64"/>
        <end position="75"/>
    </location>
</feature>
<dbReference type="InterPro" id="IPR036119">
    <property type="entry name" value="NOS_N_sf"/>
</dbReference>
<gene>
    <name evidence="7" type="ORF">EV378_3595</name>
</gene>
<name>A0A4R1HY52_PSEEN</name>
<dbReference type="RefSeq" id="WP_279389635.1">
    <property type="nucleotide sequence ID" value="NZ_SMFZ01000001.1"/>
</dbReference>
<evidence type="ECO:0000256" key="1">
    <source>
        <dbReference type="ARBA" id="ARBA00022617"/>
    </source>
</evidence>
<sequence length="469" mass="51792">MTTVDPPDAETVTVTLSGTPSRCPVVNRPRPSPTPRRPVMTTAVQVTTATPAPERTTTATPLPRTERPASPDRTTRATPVEAATRAVATRTTEPPTTAIPGTSEGTGVVEPAAAEDFLRQVYAETTPPIPFTDRMRQVRTEIDRTGLYSHTTHELTFGARIAWRNSARCIGRLYWQSLQVRDLRHLHDPADVAQESVGHLRAATRGGKVRSTITVFAPDGPGRPGPRIENDQLVRYAGHRNPDGTITGDPLQVAFTDRVVSLGWPRPNPRGRFDVLPLLVTGSDGRSRLFDVPPDAVQEVRLRHPELEWFAGLGLRWYAVPAISNMPLEIGGVRYPAAPFNGWYLDTEIGARNLADTDRYNLLPQIAERMGLDTSSVRTMWRDRALVELVRAVMHSYDAAGVTMADHHTESERFLTHVAREKSAGRKCPADWSWIVPPMSGGLTPVFHRYYDEPDEATRPAFLPPPAAE</sequence>
<dbReference type="GO" id="GO:0004517">
    <property type="term" value="F:nitric-oxide synthase activity"/>
    <property type="evidence" value="ECO:0007669"/>
    <property type="project" value="InterPro"/>
</dbReference>
<feature type="compositionally biased region" description="Low complexity" evidence="5">
    <location>
        <begin position="76"/>
        <end position="98"/>
    </location>
</feature>
<organism evidence="7 8">
    <name type="scientific">Pseudonocardia endophytica</name>
    <dbReference type="NCBI Taxonomy" id="401976"/>
    <lineage>
        <taxon>Bacteria</taxon>
        <taxon>Bacillati</taxon>
        <taxon>Actinomycetota</taxon>
        <taxon>Actinomycetes</taxon>
        <taxon>Pseudonocardiales</taxon>
        <taxon>Pseudonocardiaceae</taxon>
        <taxon>Pseudonocardia</taxon>
    </lineage>
</organism>